<evidence type="ECO:0000256" key="6">
    <source>
        <dbReference type="ARBA" id="ARBA00022918"/>
    </source>
</evidence>
<keyword evidence="4" id="KW-0255">Endonuclease</keyword>
<evidence type="ECO:0000256" key="3">
    <source>
        <dbReference type="ARBA" id="ARBA00022722"/>
    </source>
</evidence>
<name>A0AAW2SST6_9LAMI</name>
<dbReference type="PANTHER" id="PTHR48475">
    <property type="entry name" value="RIBONUCLEASE H"/>
    <property type="match status" value="1"/>
</dbReference>
<evidence type="ECO:0000256" key="2">
    <source>
        <dbReference type="ARBA" id="ARBA00022695"/>
    </source>
</evidence>
<keyword evidence="3" id="KW-0540">Nuclease</keyword>
<dbReference type="GO" id="GO:0016787">
    <property type="term" value="F:hydrolase activity"/>
    <property type="evidence" value="ECO:0007669"/>
    <property type="project" value="UniProtKB-KW"/>
</dbReference>
<evidence type="ECO:0000259" key="7">
    <source>
        <dbReference type="Pfam" id="PF17917"/>
    </source>
</evidence>
<proteinExistence type="predicted"/>
<dbReference type="EMBL" id="JACGWN010000016">
    <property type="protein sequence ID" value="KAL0395474.1"/>
    <property type="molecule type" value="Genomic_DNA"/>
</dbReference>
<gene>
    <name evidence="8" type="ORF">Slati_4513600</name>
</gene>
<evidence type="ECO:0000256" key="5">
    <source>
        <dbReference type="ARBA" id="ARBA00022801"/>
    </source>
</evidence>
<evidence type="ECO:0000256" key="1">
    <source>
        <dbReference type="ARBA" id="ARBA00022679"/>
    </source>
</evidence>
<dbReference type="InterPro" id="IPR041373">
    <property type="entry name" value="RT_RNaseH"/>
</dbReference>
<feature type="domain" description="Reverse transcriptase RNase H-like" evidence="7">
    <location>
        <begin position="59"/>
        <end position="136"/>
    </location>
</feature>
<dbReference type="AlphaFoldDB" id="A0AAW2SST6"/>
<evidence type="ECO:0000313" key="8">
    <source>
        <dbReference type="EMBL" id="KAL0395474.1"/>
    </source>
</evidence>
<keyword evidence="2" id="KW-0548">Nucleotidyltransferase</keyword>
<dbReference type="Pfam" id="PF17917">
    <property type="entry name" value="RT_RNaseH"/>
    <property type="match status" value="1"/>
</dbReference>
<keyword evidence="5" id="KW-0378">Hydrolase</keyword>
<evidence type="ECO:0000256" key="4">
    <source>
        <dbReference type="ARBA" id="ARBA00022759"/>
    </source>
</evidence>
<dbReference type="GO" id="GO:0003964">
    <property type="term" value="F:RNA-directed DNA polymerase activity"/>
    <property type="evidence" value="ECO:0007669"/>
    <property type="project" value="UniProtKB-KW"/>
</dbReference>
<dbReference type="PANTHER" id="PTHR48475:SF2">
    <property type="entry name" value="RIBONUCLEASE H"/>
    <property type="match status" value="1"/>
</dbReference>
<keyword evidence="6" id="KW-0695">RNA-directed DNA polymerase</keyword>
<keyword evidence="1" id="KW-0808">Transferase</keyword>
<dbReference type="InterPro" id="IPR043502">
    <property type="entry name" value="DNA/RNA_pol_sf"/>
</dbReference>
<dbReference type="GO" id="GO:0004519">
    <property type="term" value="F:endonuclease activity"/>
    <property type="evidence" value="ECO:0007669"/>
    <property type="project" value="UniProtKB-KW"/>
</dbReference>
<protein>
    <recommendedName>
        <fullName evidence="7">Reverse transcriptase RNase H-like domain-containing protein</fullName>
    </recommendedName>
</protein>
<organism evidence="8">
    <name type="scientific">Sesamum latifolium</name>
    <dbReference type="NCBI Taxonomy" id="2727402"/>
    <lineage>
        <taxon>Eukaryota</taxon>
        <taxon>Viridiplantae</taxon>
        <taxon>Streptophyta</taxon>
        <taxon>Embryophyta</taxon>
        <taxon>Tracheophyta</taxon>
        <taxon>Spermatophyta</taxon>
        <taxon>Magnoliopsida</taxon>
        <taxon>eudicotyledons</taxon>
        <taxon>Gunneridae</taxon>
        <taxon>Pentapetalae</taxon>
        <taxon>asterids</taxon>
        <taxon>lamiids</taxon>
        <taxon>Lamiales</taxon>
        <taxon>Pedaliaceae</taxon>
        <taxon>Sesamum</taxon>
    </lineage>
</organism>
<sequence>MFVWLASDFQGINPEVIEHQLNVDPNAKPIRQKRRNFGPKRNLIIEIEVVSSALIELLDHDQRPVYYVSRMLQGAENNYLLIEKYALALIVTTRKLRLYFQSRAIIMLTNQPLKQVLTKPEASGRLVKWTIKLGEFYIKFHPRTVIKAQVQADFLVEMNSQDGEREQGKLFLQVDGSSNSTQGEQG</sequence>
<dbReference type="SUPFAM" id="SSF56672">
    <property type="entry name" value="DNA/RNA polymerases"/>
    <property type="match status" value="1"/>
</dbReference>
<reference evidence="8" key="2">
    <citation type="journal article" date="2024" name="Plant">
        <title>Genomic evolution and insights into agronomic trait innovations of Sesamum species.</title>
        <authorList>
            <person name="Miao H."/>
            <person name="Wang L."/>
            <person name="Qu L."/>
            <person name="Liu H."/>
            <person name="Sun Y."/>
            <person name="Le M."/>
            <person name="Wang Q."/>
            <person name="Wei S."/>
            <person name="Zheng Y."/>
            <person name="Lin W."/>
            <person name="Duan Y."/>
            <person name="Cao H."/>
            <person name="Xiong S."/>
            <person name="Wang X."/>
            <person name="Wei L."/>
            <person name="Li C."/>
            <person name="Ma Q."/>
            <person name="Ju M."/>
            <person name="Zhao R."/>
            <person name="Li G."/>
            <person name="Mu C."/>
            <person name="Tian Q."/>
            <person name="Mei H."/>
            <person name="Zhang T."/>
            <person name="Gao T."/>
            <person name="Zhang H."/>
        </authorList>
    </citation>
    <scope>NUCLEOTIDE SEQUENCE</scope>
    <source>
        <strain evidence="8">KEN1</strain>
    </source>
</reference>
<accession>A0AAW2SST6</accession>
<reference evidence="8" key="1">
    <citation type="submission" date="2020-06" db="EMBL/GenBank/DDBJ databases">
        <authorList>
            <person name="Li T."/>
            <person name="Hu X."/>
            <person name="Zhang T."/>
            <person name="Song X."/>
            <person name="Zhang H."/>
            <person name="Dai N."/>
            <person name="Sheng W."/>
            <person name="Hou X."/>
            <person name="Wei L."/>
        </authorList>
    </citation>
    <scope>NUCLEOTIDE SEQUENCE</scope>
    <source>
        <strain evidence="8">KEN1</strain>
        <tissue evidence="8">Leaf</tissue>
    </source>
</reference>
<comment type="caution">
    <text evidence="8">The sequence shown here is derived from an EMBL/GenBank/DDBJ whole genome shotgun (WGS) entry which is preliminary data.</text>
</comment>